<dbReference type="InterPro" id="IPR005148">
    <property type="entry name" value="Arg-tRNA-synth_N"/>
</dbReference>
<evidence type="ECO:0000256" key="6">
    <source>
        <dbReference type="ARBA" id="ARBA00023146"/>
    </source>
</evidence>
<dbReference type="GO" id="GO:0005737">
    <property type="term" value="C:cytoplasm"/>
    <property type="evidence" value="ECO:0007669"/>
    <property type="project" value="InterPro"/>
</dbReference>
<keyword evidence="5" id="KW-0648">Protein biosynthesis</keyword>
<evidence type="ECO:0000256" key="1">
    <source>
        <dbReference type="ARBA" id="ARBA00022490"/>
    </source>
</evidence>
<evidence type="ECO:0000259" key="7">
    <source>
        <dbReference type="SMART" id="SM01016"/>
    </source>
</evidence>
<dbReference type="AlphaFoldDB" id="T0Z264"/>
<keyword evidence="2 8" id="KW-0436">Ligase</keyword>
<dbReference type="SUPFAM" id="SSF55190">
    <property type="entry name" value="Arginyl-tRNA synthetase (ArgRS), N-terminal 'additional' domain"/>
    <property type="match status" value="1"/>
</dbReference>
<dbReference type="GO" id="GO:0004814">
    <property type="term" value="F:arginine-tRNA ligase activity"/>
    <property type="evidence" value="ECO:0007669"/>
    <property type="project" value="UniProtKB-EC"/>
</dbReference>
<evidence type="ECO:0000256" key="2">
    <source>
        <dbReference type="ARBA" id="ARBA00022598"/>
    </source>
</evidence>
<dbReference type="InterPro" id="IPR001278">
    <property type="entry name" value="Arg-tRNA-ligase"/>
</dbReference>
<keyword evidence="6 8" id="KW-0030">Aminoacyl-tRNA synthetase</keyword>
<reference evidence="8" key="1">
    <citation type="submission" date="2013-08" db="EMBL/GenBank/DDBJ databases">
        <authorList>
            <person name="Mendez C."/>
            <person name="Richter M."/>
            <person name="Ferrer M."/>
            <person name="Sanchez J."/>
        </authorList>
    </citation>
    <scope>NUCLEOTIDE SEQUENCE</scope>
</reference>
<evidence type="ECO:0000256" key="3">
    <source>
        <dbReference type="ARBA" id="ARBA00022741"/>
    </source>
</evidence>
<evidence type="ECO:0000256" key="5">
    <source>
        <dbReference type="ARBA" id="ARBA00022917"/>
    </source>
</evidence>
<keyword evidence="1" id="KW-0963">Cytoplasm</keyword>
<dbReference type="FunFam" id="3.30.1360.70:FF:000003">
    <property type="entry name" value="Arginine--tRNA ligase"/>
    <property type="match status" value="1"/>
</dbReference>
<sequence length="117" mass="12355">MKQQLEQLLAAALAALDGTLAATAEAIAATVERSRDPRHGDFATNIALRLAKAARSNPRALAQRIVAALPPSPLVLRAEIAGAGFINFFLAPAAYGHELAEIHRRAERYGHASLGHG</sequence>
<keyword evidence="3" id="KW-0547">Nucleotide-binding</keyword>
<protein>
    <submittedName>
        <fullName evidence="8">Arginyl-tRNA synthetase</fullName>
        <ecNumber evidence="8">6.1.1.19</ecNumber>
    </submittedName>
</protein>
<comment type="caution">
    <text evidence="8">The sequence shown here is derived from an EMBL/GenBank/DDBJ whole genome shotgun (WGS) entry which is preliminary data.</text>
</comment>
<dbReference type="PANTHER" id="PTHR11956">
    <property type="entry name" value="ARGINYL-TRNA SYNTHETASE"/>
    <property type="match status" value="1"/>
</dbReference>
<organism evidence="8">
    <name type="scientific">mine drainage metagenome</name>
    <dbReference type="NCBI Taxonomy" id="410659"/>
    <lineage>
        <taxon>unclassified sequences</taxon>
        <taxon>metagenomes</taxon>
        <taxon>ecological metagenomes</taxon>
    </lineage>
</organism>
<accession>T0Z264</accession>
<reference evidence="8" key="2">
    <citation type="journal article" date="2014" name="ISME J.">
        <title>Microbial stratification in low pH oxic and suboxic macroscopic growths along an acid mine drainage.</title>
        <authorList>
            <person name="Mendez-Garcia C."/>
            <person name="Mesa V."/>
            <person name="Sprenger R.R."/>
            <person name="Richter M."/>
            <person name="Diez M.S."/>
            <person name="Solano J."/>
            <person name="Bargiela R."/>
            <person name="Golyshina O.V."/>
            <person name="Manteca A."/>
            <person name="Ramos J.L."/>
            <person name="Gallego J.R."/>
            <person name="Llorente I."/>
            <person name="Martins Dos Santos V.A."/>
            <person name="Jensen O.N."/>
            <person name="Pelaez A.I."/>
            <person name="Sanchez J."/>
            <person name="Ferrer M."/>
        </authorList>
    </citation>
    <scope>NUCLEOTIDE SEQUENCE</scope>
</reference>
<dbReference type="SMART" id="SM01016">
    <property type="entry name" value="Arg_tRNA_synt_N"/>
    <property type="match status" value="1"/>
</dbReference>
<dbReference type="GO" id="GO:0005524">
    <property type="term" value="F:ATP binding"/>
    <property type="evidence" value="ECO:0007669"/>
    <property type="project" value="UniProtKB-KW"/>
</dbReference>
<dbReference type="Gene3D" id="3.30.1360.70">
    <property type="entry name" value="Arginyl tRNA synthetase N-terminal domain"/>
    <property type="match status" value="1"/>
</dbReference>
<keyword evidence="4" id="KW-0067">ATP-binding</keyword>
<dbReference type="GO" id="GO:0006420">
    <property type="term" value="P:arginyl-tRNA aminoacylation"/>
    <property type="evidence" value="ECO:0007669"/>
    <property type="project" value="InterPro"/>
</dbReference>
<gene>
    <name evidence="8" type="ORF">B1A_16896</name>
</gene>
<feature type="domain" description="Arginyl tRNA synthetase N-terminal" evidence="7">
    <location>
        <begin position="3"/>
        <end position="90"/>
    </location>
</feature>
<dbReference type="Pfam" id="PF03485">
    <property type="entry name" value="Arg_tRNA_synt_N"/>
    <property type="match status" value="1"/>
</dbReference>
<evidence type="ECO:0000256" key="4">
    <source>
        <dbReference type="ARBA" id="ARBA00022840"/>
    </source>
</evidence>
<dbReference type="EC" id="6.1.1.19" evidence="8"/>
<feature type="non-terminal residue" evidence="8">
    <location>
        <position position="117"/>
    </location>
</feature>
<evidence type="ECO:0000313" key="8">
    <source>
        <dbReference type="EMBL" id="EQD39348.1"/>
    </source>
</evidence>
<name>T0Z264_9ZZZZ</name>
<dbReference type="PANTHER" id="PTHR11956:SF5">
    <property type="entry name" value="ARGININE--TRNA LIGASE, CYTOPLASMIC"/>
    <property type="match status" value="1"/>
</dbReference>
<dbReference type="EMBL" id="AUZX01012421">
    <property type="protein sequence ID" value="EQD39348.1"/>
    <property type="molecule type" value="Genomic_DNA"/>
</dbReference>
<dbReference type="InterPro" id="IPR036695">
    <property type="entry name" value="Arg-tRNA-synth_N_sf"/>
</dbReference>
<proteinExistence type="predicted"/>